<reference evidence="3 4" key="1">
    <citation type="journal article" date="2017" name="Front. Microbiol.">
        <title>Comparative Genomic Analysis of the Class Epsilonproteobacteria and Proposed Reclassification to Epsilonbacteraeota (phyl. nov.).</title>
        <authorList>
            <person name="Waite D.W."/>
            <person name="Vanwonterghem I."/>
            <person name="Rinke C."/>
            <person name="Parks D.H."/>
            <person name="Zhang Y."/>
            <person name="Takai K."/>
            <person name="Sievert S.M."/>
            <person name="Simon J."/>
            <person name="Campbell B.J."/>
            <person name="Hanson T.E."/>
            <person name="Woyke T."/>
            <person name="Klotz M.G."/>
            <person name="Hugenholtz P."/>
        </authorList>
    </citation>
    <scope>NUCLEOTIDE SEQUENCE [LARGE SCALE GENOMIC DNA]</scope>
    <source>
        <strain evidence="3">UBA12443</strain>
    </source>
</reference>
<dbReference type="GO" id="GO:0008893">
    <property type="term" value="F:guanosine-3',5'-bis(diphosphate) 3'-diphosphatase activity"/>
    <property type="evidence" value="ECO:0007669"/>
    <property type="project" value="TreeGrafter"/>
</dbReference>
<dbReference type="SMART" id="SM00471">
    <property type="entry name" value="HDc"/>
    <property type="match status" value="1"/>
</dbReference>
<dbReference type="Pfam" id="PF02824">
    <property type="entry name" value="TGS"/>
    <property type="match status" value="1"/>
</dbReference>
<dbReference type="GO" id="GO:0005886">
    <property type="term" value="C:plasma membrane"/>
    <property type="evidence" value="ECO:0007669"/>
    <property type="project" value="TreeGrafter"/>
</dbReference>
<dbReference type="InterPro" id="IPR004095">
    <property type="entry name" value="TGS"/>
</dbReference>
<dbReference type="InterPro" id="IPR007685">
    <property type="entry name" value="RelA_SpoT"/>
</dbReference>
<dbReference type="RefSeq" id="WP_294893857.1">
    <property type="nucleotide sequence ID" value="NZ_DLUI01000063.1"/>
</dbReference>
<proteinExistence type="inferred from homology"/>
<dbReference type="Gene3D" id="3.30.460.10">
    <property type="entry name" value="Beta Polymerase, domain 2"/>
    <property type="match status" value="1"/>
</dbReference>
<dbReference type="InterPro" id="IPR043519">
    <property type="entry name" value="NT_sf"/>
</dbReference>
<dbReference type="FunFam" id="3.10.20.30:FF:000002">
    <property type="entry name" value="GTP pyrophosphokinase (RelA/SpoT)"/>
    <property type="match status" value="1"/>
</dbReference>
<dbReference type="PANTHER" id="PTHR21262:SF36">
    <property type="entry name" value="BIFUNCTIONAL (P)PPGPP SYNTHASE_HYDROLASE SPOT"/>
    <property type="match status" value="1"/>
</dbReference>
<dbReference type="Pfam" id="PF13328">
    <property type="entry name" value="HD_4"/>
    <property type="match status" value="1"/>
</dbReference>
<dbReference type="CDD" id="cd00077">
    <property type="entry name" value="HDc"/>
    <property type="match status" value="1"/>
</dbReference>
<dbReference type="AlphaFoldDB" id="A0A2D3WNH8"/>
<dbReference type="PANTHER" id="PTHR21262">
    <property type="entry name" value="GUANOSINE-3',5'-BIS DIPHOSPHATE 3'-PYROPHOSPHOHYDROLASE"/>
    <property type="match status" value="1"/>
</dbReference>
<name>A0A2D3WNH8_9BACT</name>
<dbReference type="CDD" id="cd05399">
    <property type="entry name" value="NT_Rel-Spo_like"/>
    <property type="match status" value="1"/>
</dbReference>
<dbReference type="PROSITE" id="PS51831">
    <property type="entry name" value="HD"/>
    <property type="match status" value="1"/>
</dbReference>
<dbReference type="InterPro" id="IPR012675">
    <property type="entry name" value="Beta-grasp_dom_sf"/>
</dbReference>
<protein>
    <submittedName>
        <fullName evidence="3">Bifunctional (P)ppGpp synthase/hydrolase</fullName>
    </submittedName>
</protein>
<accession>A0A2D3WNH8</accession>
<dbReference type="InterPro" id="IPR012676">
    <property type="entry name" value="TGS-like"/>
</dbReference>
<evidence type="ECO:0000313" key="4">
    <source>
        <dbReference type="Proteomes" id="UP000228859"/>
    </source>
</evidence>
<dbReference type="SUPFAM" id="SSF81271">
    <property type="entry name" value="TGS-like"/>
    <property type="match status" value="1"/>
</dbReference>
<dbReference type="GO" id="GO:0008728">
    <property type="term" value="F:GTP diphosphokinase activity"/>
    <property type="evidence" value="ECO:0007669"/>
    <property type="project" value="TreeGrafter"/>
</dbReference>
<dbReference type="SMART" id="SM00954">
    <property type="entry name" value="RelA_SpoT"/>
    <property type="match status" value="1"/>
</dbReference>
<gene>
    <name evidence="3" type="ORF">CFH83_04265</name>
</gene>
<dbReference type="SUPFAM" id="SSF109604">
    <property type="entry name" value="HD-domain/PDEase-like"/>
    <property type="match status" value="1"/>
</dbReference>
<dbReference type="GO" id="GO:0042594">
    <property type="term" value="P:response to starvation"/>
    <property type="evidence" value="ECO:0007669"/>
    <property type="project" value="TreeGrafter"/>
</dbReference>
<dbReference type="Pfam" id="PF04607">
    <property type="entry name" value="RelA_SpoT"/>
    <property type="match status" value="1"/>
</dbReference>
<keyword evidence="3" id="KW-0378">Hydrolase</keyword>
<dbReference type="InterPro" id="IPR004811">
    <property type="entry name" value="RelA/Spo_fam"/>
</dbReference>
<dbReference type="NCBIfam" id="TIGR00691">
    <property type="entry name" value="spoT_relA"/>
    <property type="match status" value="1"/>
</dbReference>
<dbReference type="Gene3D" id="1.10.3210.10">
    <property type="entry name" value="Hypothetical protein af1432"/>
    <property type="match status" value="1"/>
</dbReference>
<evidence type="ECO:0000259" key="2">
    <source>
        <dbReference type="PROSITE" id="PS51831"/>
    </source>
</evidence>
<feature type="domain" description="HD" evidence="2">
    <location>
        <begin position="54"/>
        <end position="161"/>
    </location>
</feature>
<sequence>MNTIDIENVIGINDVEGAIAHLYKHIPTSAAIQNALTFSQQAHQGQFRKSGEAYIVHPVLVASIVANITGDEAMVIAALLHDVVEDTHIGIDEIARDYGDDVAHLVEGLTKIDTIRDAQLIPSNSDEKLVVSALSFRKMLIASIEDVRVLVVKLCDRLHNMLTLEALAPIKQHRIAEETLVVYAPIASRLGISYLKNLLEDLSFKYLFSEEKQAIDMYFEENFRSINARLSDFCEKLTKMMLENGFNEDDFEILSRVKHHYSIYLKMQRKGISIDEILDLLAVRILVKKPIDCYRVLGLVHLNFQPLSSRFKDYISIPKENGYQTLHTSVFDSTAIFEVQIRTYEMHKTAELGVAAHWKYKSGGNNPISLDWLHNLQYQNESVEAFYELIKNDLFSEDISVFSPKGKPFTLPRGAVALDFAYAVHTEIGDTAEGCLINKEKASLLNELHNGDIVKITTGSKKINRCSWIDAVKTSRAKASMRANCNQRIKAIDTETGMNILSTVFNMDPVRLEELFAQTHLEEQRHRIPSELDLLKETVNRFALEIGENNRISAFLSRNRFRLKPYVFASLEIYAASSVGDAVFDYCCHPKTGDEIVAFLQQGKAHIHHKMCKNAAGMIDRREPMVFVRWRAQHYFRYHLIISMQSAKGSLADLLTYMAKMGADINSIELGKEKSEHTQYCEMEFQTLEPDINRLRSKLEKKGKIIQFFRTDDAYRSQG</sequence>
<evidence type="ECO:0000313" key="3">
    <source>
        <dbReference type="EMBL" id="DAB38769.1"/>
    </source>
</evidence>
<dbReference type="SUPFAM" id="SSF81301">
    <property type="entry name" value="Nucleotidyltransferase"/>
    <property type="match status" value="1"/>
</dbReference>
<comment type="caution">
    <text evidence="3">The sequence shown here is derived from an EMBL/GenBank/DDBJ whole genome shotgun (WGS) entry which is preliminary data.</text>
</comment>
<dbReference type="Gene3D" id="3.10.20.30">
    <property type="match status" value="1"/>
</dbReference>
<comment type="similarity">
    <text evidence="1">Belongs to the relA/spoT family.</text>
</comment>
<dbReference type="InterPro" id="IPR003607">
    <property type="entry name" value="HD/PDEase_dom"/>
</dbReference>
<dbReference type="InterPro" id="IPR006674">
    <property type="entry name" value="HD_domain"/>
</dbReference>
<evidence type="ECO:0000256" key="1">
    <source>
        <dbReference type="RuleBase" id="RU003847"/>
    </source>
</evidence>
<comment type="function">
    <text evidence="1">In eubacteria ppGpp (guanosine 3'-diphosphate 5'-diphosphate) is a mediator of the stringent response that coordinates a variety of cellular activities in response to changes in nutritional abundance.</text>
</comment>
<organism evidence="3 4">
    <name type="scientific">Sulfuricurvum kujiense</name>
    <dbReference type="NCBI Taxonomy" id="148813"/>
    <lineage>
        <taxon>Bacteria</taxon>
        <taxon>Pseudomonadati</taxon>
        <taxon>Campylobacterota</taxon>
        <taxon>Epsilonproteobacteria</taxon>
        <taxon>Campylobacterales</taxon>
        <taxon>Sulfurimonadaceae</taxon>
        <taxon>Sulfuricurvum</taxon>
    </lineage>
</organism>
<dbReference type="GO" id="GO:0015969">
    <property type="term" value="P:guanosine tetraphosphate metabolic process"/>
    <property type="evidence" value="ECO:0007669"/>
    <property type="project" value="InterPro"/>
</dbReference>
<dbReference type="Proteomes" id="UP000228859">
    <property type="component" value="Unassembled WGS sequence"/>
</dbReference>
<dbReference type="EMBL" id="DLUI01000063">
    <property type="protein sequence ID" value="DAB38769.1"/>
    <property type="molecule type" value="Genomic_DNA"/>
</dbReference>
<dbReference type="FunFam" id="1.10.3210.10:FF:000001">
    <property type="entry name" value="GTP pyrophosphokinase RelA"/>
    <property type="match status" value="1"/>
</dbReference>